<gene>
    <name evidence="1" type="ORF">LCGC14_1508620</name>
</gene>
<reference evidence="1" key="1">
    <citation type="journal article" date="2015" name="Nature">
        <title>Complex archaea that bridge the gap between prokaryotes and eukaryotes.</title>
        <authorList>
            <person name="Spang A."/>
            <person name="Saw J.H."/>
            <person name="Jorgensen S.L."/>
            <person name="Zaremba-Niedzwiedzka K."/>
            <person name="Martijn J."/>
            <person name="Lind A.E."/>
            <person name="van Eijk R."/>
            <person name="Schleper C."/>
            <person name="Guy L."/>
            <person name="Ettema T.J."/>
        </authorList>
    </citation>
    <scope>NUCLEOTIDE SEQUENCE</scope>
</reference>
<name>A0A0F9J241_9ZZZZ</name>
<proteinExistence type="predicted"/>
<comment type="caution">
    <text evidence="1">The sequence shown here is derived from an EMBL/GenBank/DDBJ whole genome shotgun (WGS) entry which is preliminary data.</text>
</comment>
<sequence length="267" mass="29446">MSILVTHAGRHGDCLWALPTVRAIAEAVGEPVDFCISHEYRSLVSLIQAQHYIREAFSDAEWLVQQTAPISPAEPPAEHRYMGRAYDKTIHLSFKGWPEAPTLAEGYLLNGQAALLKVLEMHLDRPWIKVDEAEFCGIAVGFTDEWFELKFGLCGLLYEGLAKQGLAVDGVVMAAPGSRWELEAKVTPTSWLGAAQMIQGSKIFLGCLSALAVLAAAMGKPRVLVEPNEQRHHPVFQHWDQELLKGGDGKPTFDARHVVDAVKERLG</sequence>
<dbReference type="EMBL" id="LAZR01011048">
    <property type="protein sequence ID" value="KKM63724.1"/>
    <property type="molecule type" value="Genomic_DNA"/>
</dbReference>
<accession>A0A0F9J241</accession>
<organism evidence="1">
    <name type="scientific">marine sediment metagenome</name>
    <dbReference type="NCBI Taxonomy" id="412755"/>
    <lineage>
        <taxon>unclassified sequences</taxon>
        <taxon>metagenomes</taxon>
        <taxon>ecological metagenomes</taxon>
    </lineage>
</organism>
<evidence type="ECO:0000313" key="1">
    <source>
        <dbReference type="EMBL" id="KKM63724.1"/>
    </source>
</evidence>
<dbReference type="AlphaFoldDB" id="A0A0F9J241"/>
<protein>
    <submittedName>
        <fullName evidence="1">Uncharacterized protein</fullName>
    </submittedName>
</protein>